<protein>
    <submittedName>
        <fullName evidence="2">Uncharacterized protein</fullName>
    </submittedName>
</protein>
<keyword evidence="3" id="KW-1185">Reference proteome</keyword>
<dbReference type="Proteomes" id="UP000053392">
    <property type="component" value="Unassembled WGS sequence"/>
</dbReference>
<feature type="compositionally biased region" description="Polar residues" evidence="1">
    <location>
        <begin position="59"/>
        <end position="69"/>
    </location>
</feature>
<evidence type="ECO:0000313" key="2">
    <source>
        <dbReference type="EMBL" id="KIR38791.1"/>
    </source>
</evidence>
<evidence type="ECO:0000256" key="1">
    <source>
        <dbReference type="SAM" id="MobiDB-lite"/>
    </source>
</evidence>
<accession>A0A0D0UU85</accession>
<sequence length="255" mass="28204">MTSTLLDNFPLILDKTFESLPVLVKRDDWPLYNHKLRLALSTWVSPYSRWGGSRGVPTASPSDPSSITKGTAPADAPASSPPFLPMAYDFILTCRDSVVAGAILLRLDPSIHETFVPIAMDGLGNYTHRLYLALSLSFGHHGPHHVYASITELFEMECGEGDDVDWEDLHVNALLHGLPPRFPHWRDQQFGETARKKTTDSELIITNIDTASSYSASSSPAALAASVYRSDENLAAFYTKISRKGRKPSDKQQQM</sequence>
<dbReference type="AlphaFoldDB" id="A0A0D0UU85"/>
<dbReference type="OrthoDB" id="2576566at2759"/>
<feature type="region of interest" description="Disordered" evidence="1">
    <location>
        <begin position="54"/>
        <end position="78"/>
    </location>
</feature>
<organism evidence="2 3">
    <name type="scientific">Cryptococcus deuterogattii Ram5</name>
    <dbReference type="NCBI Taxonomy" id="1296110"/>
    <lineage>
        <taxon>Eukaryota</taxon>
        <taxon>Fungi</taxon>
        <taxon>Dikarya</taxon>
        <taxon>Basidiomycota</taxon>
        <taxon>Agaricomycotina</taxon>
        <taxon>Tremellomycetes</taxon>
        <taxon>Tremellales</taxon>
        <taxon>Cryptococcaceae</taxon>
        <taxon>Cryptococcus</taxon>
        <taxon>Cryptococcus gattii species complex</taxon>
    </lineage>
</organism>
<proteinExistence type="predicted"/>
<dbReference type="EMBL" id="KN847909">
    <property type="protein sequence ID" value="KIR38791.1"/>
    <property type="molecule type" value="Genomic_DNA"/>
</dbReference>
<reference evidence="2 3" key="1">
    <citation type="submission" date="2015-01" db="EMBL/GenBank/DDBJ databases">
        <title>The Genome Sequence of Cryptococcus gattii Ram5.</title>
        <authorList>
            <consortium name="The Broad Institute Genomics Platform"/>
            <person name="Cuomo C."/>
            <person name="Litvintseva A."/>
            <person name="Chen Y."/>
            <person name="Heitman J."/>
            <person name="Sun S."/>
            <person name="Springer D."/>
            <person name="Dromer F."/>
            <person name="Young S."/>
            <person name="Zeng Q."/>
            <person name="Gargeya S."/>
            <person name="Abouelleil A."/>
            <person name="Alvarado L."/>
            <person name="Chapman S.B."/>
            <person name="Gainer-Dewar J."/>
            <person name="Goldberg J."/>
            <person name="Griggs A."/>
            <person name="Gujja S."/>
            <person name="Hansen M."/>
            <person name="Howarth C."/>
            <person name="Imamovic A."/>
            <person name="Larimer J."/>
            <person name="Murphy C."/>
            <person name="Naylor J."/>
            <person name="Pearson M."/>
            <person name="Priest M."/>
            <person name="Roberts A."/>
            <person name="Saif S."/>
            <person name="Shea T."/>
            <person name="Sykes S."/>
            <person name="Wortman J."/>
            <person name="Nusbaum C."/>
            <person name="Birren B."/>
        </authorList>
    </citation>
    <scope>NUCLEOTIDE SEQUENCE [LARGE SCALE GENOMIC DNA]</scope>
    <source>
        <strain evidence="2 3">Ram5</strain>
    </source>
</reference>
<name>A0A0D0UU85_9TREE</name>
<evidence type="ECO:0000313" key="3">
    <source>
        <dbReference type="Proteomes" id="UP000053392"/>
    </source>
</evidence>
<gene>
    <name evidence="2" type="ORF">I313_05429</name>
</gene>
<dbReference type="HOGENOM" id="CLU_107224_0_0_1"/>